<reference evidence="2 3" key="1">
    <citation type="journal article" date="2021" name="J. Hered.">
        <title>A chromosome-level genome assembly of the parasitoid wasp, Cotesia glomerata (Hymenoptera: Braconidae).</title>
        <authorList>
            <person name="Pinto B.J."/>
            <person name="Weis J.J."/>
            <person name="Gamble T."/>
            <person name="Ode P.J."/>
            <person name="Paul R."/>
            <person name="Zaspel J.M."/>
        </authorList>
    </citation>
    <scope>NUCLEOTIDE SEQUENCE [LARGE SCALE GENOMIC DNA]</scope>
    <source>
        <strain evidence="2">CgM1</strain>
    </source>
</reference>
<evidence type="ECO:0000256" key="1">
    <source>
        <dbReference type="SAM" id="SignalP"/>
    </source>
</evidence>
<keyword evidence="3" id="KW-1185">Reference proteome</keyword>
<evidence type="ECO:0000313" key="3">
    <source>
        <dbReference type="Proteomes" id="UP000826195"/>
    </source>
</evidence>
<comment type="caution">
    <text evidence="2">The sequence shown here is derived from an EMBL/GenBank/DDBJ whole genome shotgun (WGS) entry which is preliminary data.</text>
</comment>
<proteinExistence type="predicted"/>
<gene>
    <name evidence="2" type="ORF">KQX54_005291</name>
</gene>
<keyword evidence="1" id="KW-0732">Signal</keyword>
<feature type="signal peptide" evidence="1">
    <location>
        <begin position="1"/>
        <end position="22"/>
    </location>
</feature>
<organism evidence="2 3">
    <name type="scientific">Cotesia glomerata</name>
    <name type="common">Lepidopteran parasitic wasp</name>
    <name type="synonym">Apanteles glomeratus</name>
    <dbReference type="NCBI Taxonomy" id="32391"/>
    <lineage>
        <taxon>Eukaryota</taxon>
        <taxon>Metazoa</taxon>
        <taxon>Ecdysozoa</taxon>
        <taxon>Arthropoda</taxon>
        <taxon>Hexapoda</taxon>
        <taxon>Insecta</taxon>
        <taxon>Pterygota</taxon>
        <taxon>Neoptera</taxon>
        <taxon>Endopterygota</taxon>
        <taxon>Hymenoptera</taxon>
        <taxon>Apocrita</taxon>
        <taxon>Ichneumonoidea</taxon>
        <taxon>Braconidae</taxon>
        <taxon>Microgastrinae</taxon>
        <taxon>Cotesia</taxon>
    </lineage>
</organism>
<sequence>MMDARWPPLNLFPLCCVNVLKLNVLLLLKRDSREVKCLCRLPGVWSIQQVTRGMTAYCMYIVNVNGNAFGLVSKTKRTRYETEDRRLRVKCFVVFFELEFLRGLEGVEAQRGAAGVGGVVRE</sequence>
<dbReference type="EMBL" id="JAHXZJ010002237">
    <property type="protein sequence ID" value="KAH0545980.1"/>
    <property type="molecule type" value="Genomic_DNA"/>
</dbReference>
<feature type="chain" id="PRO_5043630702" evidence="1">
    <location>
        <begin position="23"/>
        <end position="122"/>
    </location>
</feature>
<name>A0AAV7I3W3_COTGL</name>
<protein>
    <submittedName>
        <fullName evidence="2">Uncharacterized protein</fullName>
    </submittedName>
</protein>
<dbReference type="AlphaFoldDB" id="A0AAV7I3W3"/>
<evidence type="ECO:0000313" key="2">
    <source>
        <dbReference type="EMBL" id="KAH0545980.1"/>
    </source>
</evidence>
<dbReference type="Proteomes" id="UP000826195">
    <property type="component" value="Unassembled WGS sequence"/>
</dbReference>
<accession>A0AAV7I3W3</accession>